<feature type="transmembrane region" description="Helical" evidence="1">
    <location>
        <begin position="170"/>
        <end position="194"/>
    </location>
</feature>
<gene>
    <name evidence="2" type="ORF">Pan153_33060</name>
</gene>
<keyword evidence="1" id="KW-0812">Transmembrane</keyword>
<reference evidence="2 3" key="1">
    <citation type="submission" date="2019-02" db="EMBL/GenBank/DDBJ databases">
        <title>Deep-cultivation of Planctomycetes and their phenomic and genomic characterization uncovers novel biology.</title>
        <authorList>
            <person name="Wiegand S."/>
            <person name="Jogler M."/>
            <person name="Boedeker C."/>
            <person name="Pinto D."/>
            <person name="Vollmers J."/>
            <person name="Rivas-Marin E."/>
            <person name="Kohn T."/>
            <person name="Peeters S.H."/>
            <person name="Heuer A."/>
            <person name="Rast P."/>
            <person name="Oberbeckmann S."/>
            <person name="Bunk B."/>
            <person name="Jeske O."/>
            <person name="Meyerdierks A."/>
            <person name="Storesund J.E."/>
            <person name="Kallscheuer N."/>
            <person name="Luecker S."/>
            <person name="Lage O.M."/>
            <person name="Pohl T."/>
            <person name="Merkel B.J."/>
            <person name="Hornburger P."/>
            <person name="Mueller R.-W."/>
            <person name="Bruemmer F."/>
            <person name="Labrenz M."/>
            <person name="Spormann A.M."/>
            <person name="Op den Camp H."/>
            <person name="Overmann J."/>
            <person name="Amann R."/>
            <person name="Jetten M.S.M."/>
            <person name="Mascher T."/>
            <person name="Medema M.H."/>
            <person name="Devos D.P."/>
            <person name="Kaster A.-K."/>
            <person name="Ovreas L."/>
            <person name="Rohde M."/>
            <person name="Galperin M.Y."/>
            <person name="Jogler C."/>
        </authorList>
    </citation>
    <scope>NUCLEOTIDE SEQUENCE [LARGE SCALE GENOMIC DNA]</scope>
    <source>
        <strain evidence="2 3">Pan153</strain>
    </source>
</reference>
<keyword evidence="1" id="KW-0472">Membrane</keyword>
<dbReference type="Proteomes" id="UP000320839">
    <property type="component" value="Chromosome"/>
</dbReference>
<feature type="transmembrane region" description="Helical" evidence="1">
    <location>
        <begin position="56"/>
        <end position="77"/>
    </location>
</feature>
<sequence length="232" mass="26276">MIALLWKEYRLNRDLFICGGMFLIFPYFMVWFALSYTEIWNDMTATTAWILFWESAAYISLFASQATITLLSAFMIARERADGSAEFLAYLPPSRLMTITVKMGLILITIAIIWSSGLTVYAIANSMREGIEDKSFSLIEGLPSFPLIAVLGGVWGGAAFFVSSFSKSPAIAIISAFPAPLIIYFLLFLIVYFFSYPETLSEFFEFYITICFGIAQIMYGLGIYCYVRRIRP</sequence>
<feature type="transmembrane region" description="Helical" evidence="1">
    <location>
        <begin position="15"/>
        <end position="36"/>
    </location>
</feature>
<dbReference type="EMBL" id="CP036317">
    <property type="protein sequence ID" value="QDV18646.1"/>
    <property type="molecule type" value="Genomic_DNA"/>
</dbReference>
<protein>
    <submittedName>
        <fullName evidence="2">ABC-2 family transporter protein</fullName>
    </submittedName>
</protein>
<evidence type="ECO:0000256" key="1">
    <source>
        <dbReference type="SAM" id="Phobius"/>
    </source>
</evidence>
<organism evidence="2 3">
    <name type="scientific">Gimesia panareensis</name>
    <dbReference type="NCBI Taxonomy" id="2527978"/>
    <lineage>
        <taxon>Bacteria</taxon>
        <taxon>Pseudomonadati</taxon>
        <taxon>Planctomycetota</taxon>
        <taxon>Planctomycetia</taxon>
        <taxon>Planctomycetales</taxon>
        <taxon>Planctomycetaceae</taxon>
        <taxon>Gimesia</taxon>
    </lineage>
</organism>
<proteinExistence type="predicted"/>
<evidence type="ECO:0000313" key="3">
    <source>
        <dbReference type="Proteomes" id="UP000320839"/>
    </source>
</evidence>
<feature type="transmembrane region" description="Helical" evidence="1">
    <location>
        <begin position="104"/>
        <end position="124"/>
    </location>
</feature>
<evidence type="ECO:0000313" key="2">
    <source>
        <dbReference type="EMBL" id="QDV18646.1"/>
    </source>
</evidence>
<feature type="transmembrane region" description="Helical" evidence="1">
    <location>
        <begin position="144"/>
        <end position="163"/>
    </location>
</feature>
<dbReference type="RefSeq" id="WP_145456844.1">
    <property type="nucleotide sequence ID" value="NZ_CP036317.1"/>
</dbReference>
<name>A0A518FQL5_9PLAN</name>
<feature type="transmembrane region" description="Helical" evidence="1">
    <location>
        <begin position="206"/>
        <end position="227"/>
    </location>
</feature>
<keyword evidence="1" id="KW-1133">Transmembrane helix</keyword>
<accession>A0A518FQL5</accession>
<dbReference type="AlphaFoldDB" id="A0A518FQL5"/>